<proteinExistence type="predicted"/>
<dbReference type="Proteomes" id="UP000712673">
    <property type="component" value="Unassembled WGS sequence"/>
</dbReference>
<name>A0A938B220_UNCTE</name>
<gene>
    <name evidence="1" type="ORF">FJZ47_07935</name>
</gene>
<dbReference type="SUPFAM" id="SSF102198">
    <property type="entry name" value="Putative cyclase"/>
    <property type="match status" value="1"/>
</dbReference>
<dbReference type="EMBL" id="VGLS01000186">
    <property type="protein sequence ID" value="MBM3223711.1"/>
    <property type="molecule type" value="Genomic_DNA"/>
</dbReference>
<sequence length="316" mass="34408">MDNEATLRALALQVRNWGKWGPDDEIGTLNYITPATIVQASQLVTAGKVFALGIPLQRHGPQSGTRQRFNPIHTMFRDGGDQPKTPEEVVALQGYGGSDDCITMPLQCVTQWDSLAHVFDSGKMYNGYDATLVTSSGAAKNSIDKTKNKIVGRGVLLDVPRYKGVPFLQPGYAMTIADLEGTAAAQHVEVRSGDILLVRTGHMSTYLQKGNWHFFDLDTSPGVSVYTAPWLHAKEIAAIGSDNYAVEVRPSELPPFRSPFHICAIPNMGLTLGEIFYLEELADDCAADGRYEFLLVAPPLPVTNAVGTPINPYAMK</sequence>
<dbReference type="InterPro" id="IPR037175">
    <property type="entry name" value="KFase_sf"/>
</dbReference>
<dbReference type="GO" id="GO:0004061">
    <property type="term" value="F:arylformamidase activity"/>
    <property type="evidence" value="ECO:0007669"/>
    <property type="project" value="InterPro"/>
</dbReference>
<comment type="caution">
    <text evidence="1">The sequence shown here is derived from an EMBL/GenBank/DDBJ whole genome shotgun (WGS) entry which is preliminary data.</text>
</comment>
<evidence type="ECO:0000313" key="2">
    <source>
        <dbReference type="Proteomes" id="UP000712673"/>
    </source>
</evidence>
<protein>
    <submittedName>
        <fullName evidence="1">Cyclase family protein</fullName>
    </submittedName>
</protein>
<organism evidence="1 2">
    <name type="scientific">Tectimicrobiota bacterium</name>
    <dbReference type="NCBI Taxonomy" id="2528274"/>
    <lineage>
        <taxon>Bacteria</taxon>
        <taxon>Pseudomonadati</taxon>
        <taxon>Nitrospinota/Tectimicrobiota group</taxon>
        <taxon>Candidatus Tectimicrobiota</taxon>
    </lineage>
</organism>
<reference evidence="1" key="1">
    <citation type="submission" date="2019-03" db="EMBL/GenBank/DDBJ databases">
        <title>Lake Tanganyika Metagenome-Assembled Genomes (MAGs).</title>
        <authorList>
            <person name="Tran P."/>
        </authorList>
    </citation>
    <scope>NUCLEOTIDE SEQUENCE</scope>
    <source>
        <strain evidence="1">K_DeepCast_65m_m2_066</strain>
    </source>
</reference>
<dbReference type="Pfam" id="PF04199">
    <property type="entry name" value="Cyclase"/>
    <property type="match status" value="1"/>
</dbReference>
<dbReference type="GO" id="GO:0019441">
    <property type="term" value="P:L-tryptophan catabolic process to kynurenine"/>
    <property type="evidence" value="ECO:0007669"/>
    <property type="project" value="InterPro"/>
</dbReference>
<dbReference type="InterPro" id="IPR007325">
    <property type="entry name" value="KFase/CYL"/>
</dbReference>
<accession>A0A938B220</accession>
<dbReference type="PANTHER" id="PTHR34861">
    <property type="match status" value="1"/>
</dbReference>
<evidence type="ECO:0000313" key="1">
    <source>
        <dbReference type="EMBL" id="MBM3223711.1"/>
    </source>
</evidence>
<dbReference type="PANTHER" id="PTHR34861:SF10">
    <property type="entry name" value="CYCLASE"/>
    <property type="match status" value="1"/>
</dbReference>
<dbReference type="Gene3D" id="3.50.30.50">
    <property type="entry name" value="Putative cyclase"/>
    <property type="match status" value="1"/>
</dbReference>
<dbReference type="AlphaFoldDB" id="A0A938B220"/>